<organism evidence="2 3">
    <name type="scientific">Strongyloides venezuelensis</name>
    <name type="common">Threadworm</name>
    <dbReference type="NCBI Taxonomy" id="75913"/>
    <lineage>
        <taxon>Eukaryota</taxon>
        <taxon>Metazoa</taxon>
        <taxon>Ecdysozoa</taxon>
        <taxon>Nematoda</taxon>
        <taxon>Chromadorea</taxon>
        <taxon>Rhabditida</taxon>
        <taxon>Tylenchina</taxon>
        <taxon>Panagrolaimomorpha</taxon>
        <taxon>Strongyloidoidea</taxon>
        <taxon>Strongyloididae</taxon>
        <taxon>Strongyloides</taxon>
    </lineage>
</organism>
<dbReference type="Proteomes" id="UP000035680">
    <property type="component" value="Unassembled WGS sequence"/>
</dbReference>
<feature type="domain" description="SCP" evidence="1">
    <location>
        <begin position="142"/>
        <end position="259"/>
    </location>
</feature>
<dbReference type="SUPFAM" id="SSF55797">
    <property type="entry name" value="PR-1-like"/>
    <property type="match status" value="1"/>
</dbReference>
<keyword evidence="2" id="KW-1185">Reference proteome</keyword>
<name>A0A0K0FIX9_STRVS</name>
<evidence type="ECO:0000313" key="2">
    <source>
        <dbReference type="Proteomes" id="UP000035680"/>
    </source>
</evidence>
<accession>A0A0K0FIX9</accession>
<protein>
    <submittedName>
        <fullName evidence="3">SCP domain-containing protein</fullName>
    </submittedName>
</protein>
<proteinExistence type="predicted"/>
<reference evidence="2" key="1">
    <citation type="submission" date="2014-07" db="EMBL/GenBank/DDBJ databases">
        <authorList>
            <person name="Martin A.A"/>
            <person name="De Silva N."/>
        </authorList>
    </citation>
    <scope>NUCLEOTIDE SEQUENCE</scope>
</reference>
<dbReference type="AlphaFoldDB" id="A0A0K0FIX9"/>
<dbReference type="Pfam" id="PF00188">
    <property type="entry name" value="CAP"/>
    <property type="match status" value="1"/>
</dbReference>
<dbReference type="InterPro" id="IPR035940">
    <property type="entry name" value="CAP_sf"/>
</dbReference>
<reference evidence="3" key="2">
    <citation type="submission" date="2015-08" db="UniProtKB">
        <authorList>
            <consortium name="WormBaseParasite"/>
        </authorList>
    </citation>
    <scope>IDENTIFICATION</scope>
</reference>
<evidence type="ECO:0000313" key="3">
    <source>
        <dbReference type="WBParaSite" id="SVE_0885100.1"/>
    </source>
</evidence>
<dbReference type="InterPro" id="IPR014044">
    <property type="entry name" value="CAP_dom"/>
</dbReference>
<sequence>MGFIKGNTYTKTRVRTAESAITFIDSRYKSSAFDMSEFESKINGAYHCGKTVSRNLEVVLKLSMVSKCHIKINAPSIVPIKKPCAVKPIPPQKYFCVNTARGCFRYKYNKLFHYIWKEIWSTCSKNFKRGFNNLMKTKYLIEMNRYRRFCGNPPLLISRKLIDLAQRCADSVANYRKSRKDITLKSLYNQYSKYRELIAYTSRGSSMFLIYVLFEDAWTHNSNFNRLSTKKWEMAQLMDKKTKYVGIGVSSSQNTVYVCIKFASDSMYAE</sequence>
<dbReference type="Gene3D" id="3.40.33.10">
    <property type="entry name" value="CAP"/>
    <property type="match status" value="1"/>
</dbReference>
<dbReference type="WBParaSite" id="SVE_0885100.1">
    <property type="protein sequence ID" value="SVE_0885100.1"/>
    <property type="gene ID" value="SVE_0885100"/>
</dbReference>
<evidence type="ECO:0000259" key="1">
    <source>
        <dbReference type="Pfam" id="PF00188"/>
    </source>
</evidence>